<feature type="transmembrane region" description="Helical" evidence="6">
    <location>
        <begin position="388"/>
        <end position="414"/>
    </location>
</feature>
<feature type="domain" description="ABC3 transporter permease C-terminal" evidence="7">
    <location>
        <begin position="693"/>
        <end position="805"/>
    </location>
</feature>
<keyword evidence="3 6" id="KW-0812">Transmembrane</keyword>
<proteinExistence type="predicted"/>
<feature type="transmembrane region" description="Helical" evidence="6">
    <location>
        <begin position="435"/>
        <end position="455"/>
    </location>
</feature>
<feature type="transmembrane region" description="Helical" evidence="6">
    <location>
        <begin position="340"/>
        <end position="368"/>
    </location>
</feature>
<dbReference type="Pfam" id="PF02687">
    <property type="entry name" value="FtsX"/>
    <property type="match status" value="2"/>
</dbReference>
<dbReference type="PANTHER" id="PTHR30572">
    <property type="entry name" value="MEMBRANE COMPONENT OF TRANSPORTER-RELATED"/>
    <property type="match status" value="1"/>
</dbReference>
<evidence type="ECO:0000256" key="1">
    <source>
        <dbReference type="ARBA" id="ARBA00004651"/>
    </source>
</evidence>
<dbReference type="Pfam" id="PF12704">
    <property type="entry name" value="MacB_PCD"/>
    <property type="match status" value="2"/>
</dbReference>
<dbReference type="Proteomes" id="UP001560573">
    <property type="component" value="Unassembled WGS sequence"/>
</dbReference>
<feature type="transmembrane region" description="Helical" evidence="6">
    <location>
        <begin position="690"/>
        <end position="715"/>
    </location>
</feature>
<feature type="transmembrane region" description="Helical" evidence="6">
    <location>
        <begin position="296"/>
        <end position="319"/>
    </location>
</feature>
<feature type="transmembrane region" description="Helical" evidence="6">
    <location>
        <begin position="742"/>
        <end position="761"/>
    </location>
</feature>
<keyword evidence="10" id="KW-1185">Reference proteome</keyword>
<evidence type="ECO:0000313" key="9">
    <source>
        <dbReference type="EMBL" id="MEX6689768.1"/>
    </source>
</evidence>
<evidence type="ECO:0000313" key="10">
    <source>
        <dbReference type="Proteomes" id="UP001560573"/>
    </source>
</evidence>
<feature type="transmembrane region" description="Helical" evidence="6">
    <location>
        <begin position="773"/>
        <end position="794"/>
    </location>
</feature>
<organism evidence="9 10">
    <name type="scientific">Danxiaibacter flavus</name>
    <dbReference type="NCBI Taxonomy" id="3049108"/>
    <lineage>
        <taxon>Bacteria</taxon>
        <taxon>Pseudomonadati</taxon>
        <taxon>Bacteroidota</taxon>
        <taxon>Chitinophagia</taxon>
        <taxon>Chitinophagales</taxon>
        <taxon>Chitinophagaceae</taxon>
        <taxon>Danxiaibacter</taxon>
    </lineage>
</organism>
<sequence length="813" mass="90887">MNYFKTMFRSLRKKKVFTLINLFGFSTGMAVCLLLVLYVQSELGWDSFHKNSKQIYRLAVERKYTSRTSLRGTIPPSIGQAVKKEFAEVEESVRVMDISNSGISIAVGEKNFLDDRTLVVDSNFFKVFDGNFVEGDVQTALASPESVVLNEGTAKRFFGSAKMAMGKQITLGYGRICFVSGVCKDWPEKSHLQFNVLVSMTGNQGMNDPNYYDFYTYNYLLLNKNVSAKFLESKLPLIVEKYVAPTIEKGFGETYQQFIAEGNGYRYFLQPINQIHLRSFLVDEMKPGGNIQSVRLFIAIGIFILLLACINFINLSTAISVERAREVGIRKTFGSGKGSIIMQFLSESVVFSFVSMVLAVVIALLLLPQLNKVVSANLSFNYFFTAPHLAMIAGFAVLTGIIAGLYPAFILSGFKPITVLKGQFKSGIKGIQLRNVLVVFQFVISVVLIICTIVLNNQMHFVLDYDLGFNKDNVIAIDNAWYLRSAKNTDESFINELRMTKGITDISKCSGLPGGKNEASCAMQVVGTNVQRTQKTIFVDHNYQKTLNLKLKEGRFFSKDFATDSFSLVLNETAVKDFQLKNPIGAKITSTETFFNSPDGKPIVYTVVGVIEDYHFESMHDKISPLVITNSSRFGWGTMALKVSGNRLAESMNSIEHLWKQFEPKHDIQLSFLDKSIENLYKSERNALKIISIFSLLAISIACTGLLGLVTYATLQRTKEIGIRKVLGASAANIIMILSRDFLRLITISILLAFPLAWWATNKWLEKFAYHIQITWWIFAVAGASAVLIALFTISFQAIKAAVANPVNSLRNE</sequence>
<comment type="caution">
    <text evidence="9">The sequence shown here is derived from an EMBL/GenBank/DDBJ whole genome shotgun (WGS) entry which is preliminary data.</text>
</comment>
<evidence type="ECO:0000256" key="6">
    <source>
        <dbReference type="SAM" id="Phobius"/>
    </source>
</evidence>
<dbReference type="InterPro" id="IPR050250">
    <property type="entry name" value="Macrolide_Exporter_MacB"/>
</dbReference>
<keyword evidence="4 6" id="KW-1133">Transmembrane helix</keyword>
<feature type="domain" description="MacB-like periplasmic core" evidence="8">
    <location>
        <begin position="18"/>
        <end position="205"/>
    </location>
</feature>
<dbReference type="PANTHER" id="PTHR30572:SF18">
    <property type="entry name" value="ABC-TYPE MACROLIDE FAMILY EXPORT SYSTEM PERMEASE COMPONENT 2"/>
    <property type="match status" value="1"/>
</dbReference>
<name>A0ABV3ZIX0_9BACT</name>
<dbReference type="EMBL" id="JAULBC010000007">
    <property type="protein sequence ID" value="MEX6689768.1"/>
    <property type="molecule type" value="Genomic_DNA"/>
</dbReference>
<gene>
    <name evidence="9" type="ORF">QTN47_19840</name>
</gene>
<evidence type="ECO:0000256" key="3">
    <source>
        <dbReference type="ARBA" id="ARBA00022692"/>
    </source>
</evidence>
<reference evidence="9 10" key="1">
    <citation type="submission" date="2023-07" db="EMBL/GenBank/DDBJ databases">
        <authorList>
            <person name="Lian W.-H."/>
        </authorList>
    </citation>
    <scope>NUCLEOTIDE SEQUENCE [LARGE SCALE GENOMIC DNA]</scope>
    <source>
        <strain evidence="9 10">SYSU DXS3180</strain>
    </source>
</reference>
<evidence type="ECO:0000256" key="5">
    <source>
        <dbReference type="ARBA" id="ARBA00023136"/>
    </source>
</evidence>
<keyword evidence="2" id="KW-1003">Cell membrane</keyword>
<dbReference type="RefSeq" id="WP_369331176.1">
    <property type="nucleotide sequence ID" value="NZ_JAULBC010000007.1"/>
</dbReference>
<evidence type="ECO:0000259" key="7">
    <source>
        <dbReference type="Pfam" id="PF02687"/>
    </source>
</evidence>
<accession>A0ABV3ZIX0</accession>
<dbReference type="InterPro" id="IPR003838">
    <property type="entry name" value="ABC3_permease_C"/>
</dbReference>
<evidence type="ECO:0000259" key="8">
    <source>
        <dbReference type="Pfam" id="PF12704"/>
    </source>
</evidence>
<feature type="domain" description="MacB-like periplasmic core" evidence="8">
    <location>
        <begin position="443"/>
        <end position="630"/>
    </location>
</feature>
<evidence type="ECO:0000256" key="2">
    <source>
        <dbReference type="ARBA" id="ARBA00022475"/>
    </source>
</evidence>
<protein>
    <submittedName>
        <fullName evidence="9">ABC transporter permease</fullName>
    </submittedName>
</protein>
<feature type="domain" description="ABC3 transporter permease C-terminal" evidence="7">
    <location>
        <begin position="299"/>
        <end position="413"/>
    </location>
</feature>
<keyword evidence="5 6" id="KW-0472">Membrane</keyword>
<evidence type="ECO:0000256" key="4">
    <source>
        <dbReference type="ARBA" id="ARBA00022989"/>
    </source>
</evidence>
<comment type="subcellular location">
    <subcellularLocation>
        <location evidence="1">Cell membrane</location>
        <topology evidence="1">Multi-pass membrane protein</topology>
    </subcellularLocation>
</comment>
<dbReference type="InterPro" id="IPR025857">
    <property type="entry name" value="MacB_PCD"/>
</dbReference>